<reference evidence="1" key="1">
    <citation type="submission" date="2020-05" db="EMBL/GenBank/DDBJ databases">
        <authorList>
            <person name="Chiriac C."/>
            <person name="Salcher M."/>
            <person name="Ghai R."/>
            <person name="Kavagutti S V."/>
        </authorList>
    </citation>
    <scope>NUCLEOTIDE SEQUENCE</scope>
</reference>
<dbReference type="PRINTS" id="PR00988">
    <property type="entry name" value="URIDINKINASE"/>
</dbReference>
<accession>A0A6J7VR89</accession>
<dbReference type="EMBL" id="CAFBRV010000054">
    <property type="protein sequence ID" value="CAB5113880.1"/>
    <property type="molecule type" value="Genomic_DNA"/>
</dbReference>
<dbReference type="Gene3D" id="3.40.50.300">
    <property type="entry name" value="P-loop containing nucleotide triphosphate hydrolases"/>
    <property type="match status" value="2"/>
</dbReference>
<dbReference type="PANTHER" id="PTHR10285">
    <property type="entry name" value="URIDINE KINASE"/>
    <property type="match status" value="1"/>
</dbReference>
<dbReference type="NCBIfam" id="NF006743">
    <property type="entry name" value="PRK09270.1-2"/>
    <property type="match status" value="1"/>
</dbReference>
<dbReference type="SUPFAM" id="SSF52540">
    <property type="entry name" value="P-loop containing nucleoside triphosphate hydrolases"/>
    <property type="match status" value="1"/>
</dbReference>
<evidence type="ECO:0000313" key="1">
    <source>
        <dbReference type="EMBL" id="CAB5113880.1"/>
    </source>
</evidence>
<sequence>MVIELNSLEAALERVISLTHNVDTRVIIGLVGKPGAGKSTLSSYLIKKLPKDTTALIPMDGYHLSNAQLAWLGRRDRKGAPDTFDSYGYADLLQRIKENHNQDIYFPIFHREIEESIAAEGVIHPDTSLVLTEGNYLLLGDAGWNRVAPTLTECWFVDVDDDRRMARLVARHIKFGKSSEEAHAWAHGTDQHNADLIETTKMKADVIVHLD</sequence>
<dbReference type="InterPro" id="IPR027417">
    <property type="entry name" value="P-loop_NTPase"/>
</dbReference>
<organism evidence="1">
    <name type="scientific">freshwater metagenome</name>
    <dbReference type="NCBI Taxonomy" id="449393"/>
    <lineage>
        <taxon>unclassified sequences</taxon>
        <taxon>metagenomes</taxon>
        <taxon>ecological metagenomes</taxon>
    </lineage>
</organism>
<protein>
    <submittedName>
        <fullName evidence="1">Unannotated protein</fullName>
    </submittedName>
</protein>
<proteinExistence type="predicted"/>
<dbReference type="AlphaFoldDB" id="A0A6J7VR89"/>
<name>A0A6J7VR89_9ZZZZ</name>
<gene>
    <name evidence="1" type="ORF">UFOPK4410_00687</name>
</gene>